<dbReference type="EMBL" id="JABWUV010000003">
    <property type="protein sequence ID" value="KAF6369237.1"/>
    <property type="molecule type" value="Genomic_DNA"/>
</dbReference>
<feature type="compositionally biased region" description="Polar residues" evidence="1">
    <location>
        <begin position="47"/>
        <end position="58"/>
    </location>
</feature>
<name>A0A7J7Z4Q8_MYOMY</name>
<dbReference type="AlphaFoldDB" id="A0A7J7Z4Q8"/>
<feature type="compositionally biased region" description="Low complexity" evidence="1">
    <location>
        <begin position="76"/>
        <end position="87"/>
    </location>
</feature>
<feature type="compositionally biased region" description="Basic and acidic residues" evidence="1">
    <location>
        <begin position="64"/>
        <end position="73"/>
    </location>
</feature>
<sequence>MVIIILEAQCTNLCPSEVPRPGLQNGAKTGSPTSPKGSQIVRGHRQGQGTPLVHNQSQGGHGHLGRDYRRAPEHVLPSSLSPNLPDPSSKLTYQLERLLLVVSAHDSDWSTRQLSAPWWSVNIIASG</sequence>
<evidence type="ECO:0000256" key="1">
    <source>
        <dbReference type="SAM" id="MobiDB-lite"/>
    </source>
</evidence>
<evidence type="ECO:0000313" key="3">
    <source>
        <dbReference type="Proteomes" id="UP000527355"/>
    </source>
</evidence>
<protein>
    <submittedName>
        <fullName evidence="2">Uncharacterized protein</fullName>
    </submittedName>
</protein>
<organism evidence="2 3">
    <name type="scientific">Myotis myotis</name>
    <name type="common">Greater mouse-eared bat</name>
    <name type="synonym">Vespertilio myotis</name>
    <dbReference type="NCBI Taxonomy" id="51298"/>
    <lineage>
        <taxon>Eukaryota</taxon>
        <taxon>Metazoa</taxon>
        <taxon>Chordata</taxon>
        <taxon>Craniata</taxon>
        <taxon>Vertebrata</taxon>
        <taxon>Euteleostomi</taxon>
        <taxon>Mammalia</taxon>
        <taxon>Eutheria</taxon>
        <taxon>Laurasiatheria</taxon>
        <taxon>Chiroptera</taxon>
        <taxon>Yangochiroptera</taxon>
        <taxon>Vespertilionidae</taxon>
        <taxon>Myotis</taxon>
    </lineage>
</organism>
<keyword evidence="3" id="KW-1185">Reference proteome</keyword>
<feature type="compositionally biased region" description="Polar residues" evidence="1">
    <location>
        <begin position="26"/>
        <end position="37"/>
    </location>
</feature>
<proteinExistence type="predicted"/>
<comment type="caution">
    <text evidence="2">The sequence shown here is derived from an EMBL/GenBank/DDBJ whole genome shotgun (WGS) entry which is preliminary data.</text>
</comment>
<dbReference type="Proteomes" id="UP000527355">
    <property type="component" value="Unassembled WGS sequence"/>
</dbReference>
<reference evidence="2 3" key="1">
    <citation type="journal article" date="2020" name="Nature">
        <title>Six reference-quality genomes reveal evolution of bat adaptations.</title>
        <authorList>
            <person name="Jebb D."/>
            <person name="Huang Z."/>
            <person name="Pippel M."/>
            <person name="Hughes G.M."/>
            <person name="Lavrichenko K."/>
            <person name="Devanna P."/>
            <person name="Winkler S."/>
            <person name="Jermiin L.S."/>
            <person name="Skirmuntt E.C."/>
            <person name="Katzourakis A."/>
            <person name="Burkitt-Gray L."/>
            <person name="Ray D.A."/>
            <person name="Sullivan K.A.M."/>
            <person name="Roscito J.G."/>
            <person name="Kirilenko B.M."/>
            <person name="Davalos L.M."/>
            <person name="Corthals A.P."/>
            <person name="Power M.L."/>
            <person name="Jones G."/>
            <person name="Ransome R.D."/>
            <person name="Dechmann D.K.N."/>
            <person name="Locatelli A.G."/>
            <person name="Puechmaille S.J."/>
            <person name="Fedrigo O."/>
            <person name="Jarvis E.D."/>
            <person name="Hiller M."/>
            <person name="Vernes S.C."/>
            <person name="Myers E.W."/>
            <person name="Teeling E.C."/>
        </authorList>
    </citation>
    <scope>NUCLEOTIDE SEQUENCE [LARGE SCALE GENOMIC DNA]</scope>
    <source>
        <strain evidence="2">MMyoMyo1</strain>
        <tissue evidence="2">Flight muscle</tissue>
    </source>
</reference>
<evidence type="ECO:0000313" key="2">
    <source>
        <dbReference type="EMBL" id="KAF6369237.1"/>
    </source>
</evidence>
<accession>A0A7J7Z4Q8</accession>
<gene>
    <name evidence="2" type="ORF">mMyoMyo1_010615</name>
</gene>
<feature type="region of interest" description="Disordered" evidence="1">
    <location>
        <begin position="16"/>
        <end position="87"/>
    </location>
</feature>